<feature type="region of interest" description="Disordered" evidence="1">
    <location>
        <begin position="64"/>
        <end position="98"/>
    </location>
</feature>
<dbReference type="EMBL" id="JYDQ01000002">
    <property type="protein sequence ID" value="KRY23574.1"/>
    <property type="molecule type" value="Genomic_DNA"/>
</dbReference>
<gene>
    <name evidence="2" type="ORF">T12_179</name>
</gene>
<name>A0A0V1AFG6_9BILA</name>
<evidence type="ECO:0000256" key="1">
    <source>
        <dbReference type="SAM" id="MobiDB-lite"/>
    </source>
</evidence>
<keyword evidence="3" id="KW-1185">Reference proteome</keyword>
<dbReference type="Proteomes" id="UP000054783">
    <property type="component" value="Unassembled WGS sequence"/>
</dbReference>
<dbReference type="AlphaFoldDB" id="A0A0V1AFG6"/>
<proteinExistence type="predicted"/>
<organism evidence="2 3">
    <name type="scientific">Trichinella patagoniensis</name>
    <dbReference type="NCBI Taxonomy" id="990121"/>
    <lineage>
        <taxon>Eukaryota</taxon>
        <taxon>Metazoa</taxon>
        <taxon>Ecdysozoa</taxon>
        <taxon>Nematoda</taxon>
        <taxon>Enoplea</taxon>
        <taxon>Dorylaimia</taxon>
        <taxon>Trichinellida</taxon>
        <taxon>Trichinellidae</taxon>
        <taxon>Trichinella</taxon>
    </lineage>
</organism>
<protein>
    <submittedName>
        <fullName evidence="2">Uncharacterized protein</fullName>
    </submittedName>
</protein>
<sequence length="98" mass="11149">MYSSYIILGNDCGVKTENIIRPDEYYSIIFNASVYGYGSTQVLNSTSQAKDRKITSHQVIEDFAEDSKKRQENPEAQPGRTTLIEKSDPREYTVYGEV</sequence>
<reference evidence="2 3" key="1">
    <citation type="submission" date="2015-01" db="EMBL/GenBank/DDBJ databases">
        <title>Evolution of Trichinella species and genotypes.</title>
        <authorList>
            <person name="Korhonen P.K."/>
            <person name="Edoardo P."/>
            <person name="Giuseppe L.R."/>
            <person name="Gasser R.B."/>
        </authorList>
    </citation>
    <scope>NUCLEOTIDE SEQUENCE [LARGE SCALE GENOMIC DNA]</scope>
    <source>
        <strain evidence="2">ISS2496</strain>
    </source>
</reference>
<comment type="caution">
    <text evidence="2">The sequence shown here is derived from an EMBL/GenBank/DDBJ whole genome shotgun (WGS) entry which is preliminary data.</text>
</comment>
<evidence type="ECO:0000313" key="3">
    <source>
        <dbReference type="Proteomes" id="UP000054783"/>
    </source>
</evidence>
<accession>A0A0V1AFG6</accession>
<evidence type="ECO:0000313" key="2">
    <source>
        <dbReference type="EMBL" id="KRY23574.1"/>
    </source>
</evidence>